<dbReference type="InParanoid" id="A0A0J9XTA1"/>
<evidence type="ECO:0000313" key="2">
    <source>
        <dbReference type="EMBL" id="VIO86810.1"/>
    </source>
</evidence>
<proteinExistence type="predicted"/>
<accession>A0A0J9XTA1</accession>
<name>A0A0J9XTA1_BRUMA</name>
<gene>
    <name evidence="1" type="ORF">Bm13433</name>
    <name evidence="2" type="ORF">BM_BM13433</name>
    <name evidence="1" type="ORF">BM_Bm13433</name>
</gene>
<sequence length="45" mass="5057">MWKSIVNDSARIFHLSIRMSMCDGLSIHSGSCRCITSVESAYTYV</sequence>
<dbReference type="AlphaFoldDB" id="A0A0J9XTA1"/>
<reference evidence="1" key="1">
    <citation type="journal article" date="2007" name="Science">
        <title>Draft genome of the filarial nematode parasite Brugia malayi.</title>
        <authorList>
            <person name="Ghedin E."/>
            <person name="Wang S."/>
            <person name="Spiro D."/>
            <person name="Caler E."/>
            <person name="Zhao Q."/>
            <person name="Crabtree J."/>
            <person name="Allen J.E."/>
            <person name="Delcher A.L."/>
            <person name="Guiliano D.B."/>
            <person name="Miranda-Saavedra D."/>
            <person name="Angiuoli S.V."/>
            <person name="Creasy T."/>
            <person name="Amedeo P."/>
            <person name="Haas B."/>
            <person name="El-Sayed N.M."/>
            <person name="Wortman J.R."/>
            <person name="Feldblyum T."/>
            <person name="Tallon L."/>
            <person name="Schatz M."/>
            <person name="Shumway M."/>
            <person name="Koo H."/>
            <person name="Salzberg S.L."/>
            <person name="Schobel S."/>
            <person name="Pertea M."/>
            <person name="Pop M."/>
            <person name="White O."/>
            <person name="Barton G.J."/>
            <person name="Carlow C.K."/>
            <person name="Crawford M.J."/>
            <person name="Daub J."/>
            <person name="Dimmic M.W."/>
            <person name="Estes C.F."/>
            <person name="Foster J.M."/>
            <person name="Ganatra M."/>
            <person name="Gregory W.F."/>
            <person name="Johnson N.M."/>
            <person name="Jin J."/>
            <person name="Komuniecki R."/>
            <person name="Korf I."/>
            <person name="Kumar S."/>
            <person name="Laney S."/>
            <person name="Li B.W."/>
            <person name="Li W."/>
            <person name="Lindblom T.H."/>
            <person name="Lustigman S."/>
            <person name="Ma D."/>
            <person name="Maina C.V."/>
            <person name="Martin D.M."/>
            <person name="McCarter J.P."/>
            <person name="McReynolds L."/>
            <person name="Mitreva M."/>
            <person name="Nutman T.B."/>
            <person name="Parkinson J."/>
            <person name="Peregrin-Alvarez J.M."/>
            <person name="Poole C."/>
            <person name="Ren Q."/>
            <person name="Saunders L."/>
            <person name="Sluder A.E."/>
            <person name="Smith K."/>
            <person name="Stanke M."/>
            <person name="Unnasch T.R."/>
            <person name="Ware J."/>
            <person name="Wei A.D."/>
            <person name="Weil G."/>
            <person name="Williams D.J."/>
            <person name="Zhang Y."/>
            <person name="Williams S.A."/>
            <person name="Fraser-Liggett C."/>
            <person name="Slatko B."/>
            <person name="Blaxter M.L."/>
            <person name="Scott A.L."/>
        </authorList>
    </citation>
    <scope>NUCLEOTIDE SEQUENCE</scope>
    <source>
        <strain evidence="1">FR3</strain>
    </source>
</reference>
<reference evidence="2" key="3">
    <citation type="submission" date="2019-04" db="EMBL/GenBank/DDBJ databases">
        <authorList>
            <person name="Howe K."/>
            <person name="Paulini M."/>
            <person name="Williams G."/>
        </authorList>
    </citation>
    <scope>NUCLEOTIDE SEQUENCE [LARGE SCALE GENOMIC DNA]</scope>
    <source>
        <strain evidence="2">FR3</strain>
    </source>
</reference>
<organism evidence="1">
    <name type="scientific">Brugia malayi</name>
    <name type="common">Filarial nematode worm</name>
    <dbReference type="NCBI Taxonomy" id="6279"/>
    <lineage>
        <taxon>Eukaryota</taxon>
        <taxon>Metazoa</taxon>
        <taxon>Ecdysozoa</taxon>
        <taxon>Nematoda</taxon>
        <taxon>Chromadorea</taxon>
        <taxon>Rhabditida</taxon>
        <taxon>Spirurina</taxon>
        <taxon>Spiruromorpha</taxon>
        <taxon>Filarioidea</taxon>
        <taxon>Onchocercidae</taxon>
        <taxon>Brugia</taxon>
    </lineage>
</organism>
<dbReference type="GeneID" id="66057862"/>
<accession>A0A4E9ESM3</accession>
<dbReference type="EMBL" id="CAAKNF010000196">
    <property type="protein sequence ID" value="VIO86810.1"/>
    <property type="molecule type" value="Genomic_DNA"/>
</dbReference>
<dbReference type="RefSeq" id="XP_042929730.1">
    <property type="nucleotide sequence ID" value="XM_043073796.1"/>
</dbReference>
<dbReference type="EMBL" id="LN856931">
    <property type="protein sequence ID" value="CDP94626.1"/>
    <property type="molecule type" value="Genomic_DNA"/>
</dbReference>
<evidence type="ECO:0000313" key="1">
    <source>
        <dbReference type="EMBL" id="CDP94626.1"/>
    </source>
</evidence>
<protein>
    <submittedName>
        <fullName evidence="1">Bm13433</fullName>
    </submittedName>
</protein>
<reference evidence="1" key="2">
    <citation type="submission" date="2012-12" db="EMBL/GenBank/DDBJ databases">
        <authorList>
            <person name="Gao Y.W."/>
            <person name="Fan S.T."/>
            <person name="Sun H.T."/>
            <person name="Wang Z."/>
            <person name="Gao X.L."/>
            <person name="Li Y.G."/>
            <person name="Wang T.C."/>
            <person name="Zhang K."/>
            <person name="Xu W.W."/>
            <person name="Yu Z.J."/>
            <person name="Xia X.Z."/>
        </authorList>
    </citation>
    <scope>NUCLEOTIDE SEQUENCE</scope>
    <source>
        <strain evidence="1">FR3</strain>
    </source>
</reference>
<dbReference type="CTD" id="66057862"/>
<dbReference type="KEGG" id="bmy:BM_BM13433"/>